<dbReference type="NCBIfam" id="TIGR00728">
    <property type="entry name" value="OPT_sfam"/>
    <property type="match status" value="2"/>
</dbReference>
<accession>A0ABR3Y1W6</accession>
<sequence>MPLDEPQPVTDRSPPPGRSRQSSTEVGYEDEDGGEEPNRPMRHASVRPATVVYGRSFTVRGVLVGLLVGLVICFSNMYFGLQTGWVSIMSMPSSLLGFGFFKLLSHHLKFPFSPVENVLVQTVAGSMAIMPLGCGFVGVVPAMNYLLSPSEQGPLSLSLWQLVLWSLGLCYFGVVFAVPLRRQVLIREKLKFPSGFSTAVLISVLHGHDTNVKTTGRRGSIPSGFAELAHDGSNTNSEVVAEPPVDEDVEEVASMSRSWKRNVQILLLCFVISGMFTFSTYFFPVLRNIPIFGHAAAATWLWTLNPSLAYVGQGVIMGPATTIHMLLGAIVGWGVLSPLAKKRGWAPGPIDDWENGSKGWIVWTSLAIMLADSIVSLGYLALRPVFRRLPDLASLFSGRVGSLSDLQALLSRRPKGYTTVTTRDSEDHHGDAESSAGPVPASPLEDLGPRHRRFWSRVGEEDGDETKSVDGADDAPPDQQISNRLVAIGLVLSVLFCILCTHIVFGDLVPLYANLTAVLMALVLSIMGVRALGETDLNPVSGISKLAQLFFAFIVPQSNKSSVLINLIAGAVSEAGALQAGDLMQDLKTGHLLGAAPKAQFWGQVIGATVGAVVSAFIYRLYTTVYDVPGDLFQVPTGYVWIFTARLVTGKGLPPMAKEWAIGSATLFALLTALRISHGPRSRWQAFIPGGIAVAVGMYNVPSFTLARTIGGLLSWWWRSIMGWKDTPLIVLASGFILGEGFLSIVNLILQSAAVPHF</sequence>
<evidence type="ECO:0000256" key="2">
    <source>
        <dbReference type="ARBA" id="ARBA00008807"/>
    </source>
</evidence>
<protein>
    <recommendedName>
        <fullName evidence="11">Oligopeptide transporter</fullName>
    </recommendedName>
</protein>
<feature type="transmembrane region" description="Helical" evidence="8">
    <location>
        <begin position="690"/>
        <end position="717"/>
    </location>
</feature>
<evidence type="ECO:0000256" key="8">
    <source>
        <dbReference type="SAM" id="Phobius"/>
    </source>
</evidence>
<feature type="transmembrane region" description="Helical" evidence="8">
    <location>
        <begin position="265"/>
        <end position="283"/>
    </location>
</feature>
<feature type="transmembrane region" description="Helical" evidence="8">
    <location>
        <begin position="601"/>
        <end position="622"/>
    </location>
</feature>
<feature type="transmembrane region" description="Helical" evidence="8">
    <location>
        <begin position="360"/>
        <end position="382"/>
    </location>
</feature>
<keyword evidence="6 8" id="KW-0472">Membrane</keyword>
<feature type="region of interest" description="Disordered" evidence="7">
    <location>
        <begin position="417"/>
        <end position="448"/>
    </location>
</feature>
<evidence type="ECO:0000256" key="1">
    <source>
        <dbReference type="ARBA" id="ARBA00004141"/>
    </source>
</evidence>
<keyword evidence="5 8" id="KW-1133">Transmembrane helix</keyword>
<name>A0ABR3Y1W6_9PEZI</name>
<feature type="region of interest" description="Disordered" evidence="7">
    <location>
        <begin position="1"/>
        <end position="43"/>
    </location>
</feature>
<evidence type="ECO:0000256" key="5">
    <source>
        <dbReference type="ARBA" id="ARBA00022989"/>
    </source>
</evidence>
<evidence type="ECO:0008006" key="11">
    <source>
        <dbReference type="Google" id="ProtNLM"/>
    </source>
</evidence>
<organism evidence="9 10">
    <name type="scientific">Phialemonium thermophilum</name>
    <dbReference type="NCBI Taxonomy" id="223376"/>
    <lineage>
        <taxon>Eukaryota</taxon>
        <taxon>Fungi</taxon>
        <taxon>Dikarya</taxon>
        <taxon>Ascomycota</taxon>
        <taxon>Pezizomycotina</taxon>
        <taxon>Sordariomycetes</taxon>
        <taxon>Sordariomycetidae</taxon>
        <taxon>Cephalothecales</taxon>
        <taxon>Cephalothecaceae</taxon>
        <taxon>Phialemonium</taxon>
    </lineage>
</organism>
<feature type="transmembrane region" description="Helical" evidence="8">
    <location>
        <begin position="159"/>
        <end position="180"/>
    </location>
</feature>
<reference evidence="9 10" key="1">
    <citation type="journal article" date="2024" name="Commun. Biol.">
        <title>Comparative genomic analysis of thermophilic fungi reveals convergent evolutionary adaptations and gene losses.</title>
        <authorList>
            <person name="Steindorff A.S."/>
            <person name="Aguilar-Pontes M.V."/>
            <person name="Robinson A.J."/>
            <person name="Andreopoulos B."/>
            <person name="LaButti K."/>
            <person name="Kuo A."/>
            <person name="Mondo S."/>
            <person name="Riley R."/>
            <person name="Otillar R."/>
            <person name="Haridas S."/>
            <person name="Lipzen A."/>
            <person name="Grimwood J."/>
            <person name="Schmutz J."/>
            <person name="Clum A."/>
            <person name="Reid I.D."/>
            <person name="Moisan M.C."/>
            <person name="Butler G."/>
            <person name="Nguyen T.T.M."/>
            <person name="Dewar K."/>
            <person name="Conant G."/>
            <person name="Drula E."/>
            <person name="Henrissat B."/>
            <person name="Hansel C."/>
            <person name="Singer S."/>
            <person name="Hutchinson M.I."/>
            <person name="de Vries R.P."/>
            <person name="Natvig D.O."/>
            <person name="Powell A.J."/>
            <person name="Tsang A."/>
            <person name="Grigoriev I.V."/>
        </authorList>
    </citation>
    <scope>NUCLEOTIDE SEQUENCE [LARGE SCALE GENOMIC DNA]</scope>
    <source>
        <strain evidence="9 10">ATCC 24622</strain>
    </source>
</reference>
<feature type="transmembrane region" description="Helical" evidence="8">
    <location>
        <begin position="729"/>
        <end position="750"/>
    </location>
</feature>
<feature type="transmembrane region" description="Helical" evidence="8">
    <location>
        <begin position="511"/>
        <end position="532"/>
    </location>
</feature>
<evidence type="ECO:0000256" key="6">
    <source>
        <dbReference type="ARBA" id="ARBA00023136"/>
    </source>
</evidence>
<feature type="transmembrane region" description="Helical" evidence="8">
    <location>
        <begin position="85"/>
        <end position="105"/>
    </location>
</feature>
<feature type="transmembrane region" description="Helical" evidence="8">
    <location>
        <begin position="485"/>
        <end position="505"/>
    </location>
</feature>
<dbReference type="EMBL" id="JAZHXJ010000020">
    <property type="protein sequence ID" value="KAL1881970.1"/>
    <property type="molecule type" value="Genomic_DNA"/>
</dbReference>
<dbReference type="InterPro" id="IPR045035">
    <property type="entry name" value="YSL-like"/>
</dbReference>
<comment type="similarity">
    <text evidence="2">Belongs to the oligopeptide OPT transporter family.</text>
</comment>
<keyword evidence="3" id="KW-0813">Transport</keyword>
<dbReference type="PANTHER" id="PTHR31645">
    <property type="entry name" value="OLIGOPEPTIDE TRANSPORTER YGL114W-RELATED"/>
    <property type="match status" value="1"/>
</dbReference>
<comment type="caution">
    <text evidence="9">The sequence shown here is derived from an EMBL/GenBank/DDBJ whole genome shotgun (WGS) entry which is preliminary data.</text>
</comment>
<feature type="transmembrane region" description="Helical" evidence="8">
    <location>
        <begin position="289"/>
        <end position="311"/>
    </location>
</feature>
<evidence type="ECO:0000256" key="4">
    <source>
        <dbReference type="ARBA" id="ARBA00022692"/>
    </source>
</evidence>
<dbReference type="PANTHER" id="PTHR31645:SF0">
    <property type="entry name" value="OLIGOPEPTIDE TRANSPORTER YGL114W-RELATED"/>
    <property type="match status" value="1"/>
</dbReference>
<dbReference type="Proteomes" id="UP001586593">
    <property type="component" value="Unassembled WGS sequence"/>
</dbReference>
<feature type="transmembrane region" description="Helical" evidence="8">
    <location>
        <begin position="323"/>
        <end position="340"/>
    </location>
</feature>
<evidence type="ECO:0000313" key="10">
    <source>
        <dbReference type="Proteomes" id="UP001586593"/>
    </source>
</evidence>
<evidence type="ECO:0000313" key="9">
    <source>
        <dbReference type="EMBL" id="KAL1881970.1"/>
    </source>
</evidence>
<comment type="subcellular location">
    <subcellularLocation>
        <location evidence="1">Membrane</location>
        <topology evidence="1">Multi-pass membrane protein</topology>
    </subcellularLocation>
</comment>
<feature type="transmembrane region" description="Helical" evidence="8">
    <location>
        <begin position="57"/>
        <end position="79"/>
    </location>
</feature>
<evidence type="ECO:0000256" key="7">
    <source>
        <dbReference type="SAM" id="MobiDB-lite"/>
    </source>
</evidence>
<keyword evidence="4 8" id="KW-0812">Transmembrane</keyword>
<proteinExistence type="inferred from homology"/>
<evidence type="ECO:0000256" key="3">
    <source>
        <dbReference type="ARBA" id="ARBA00022448"/>
    </source>
</evidence>
<dbReference type="Pfam" id="PF03169">
    <property type="entry name" value="OPT"/>
    <property type="match status" value="1"/>
</dbReference>
<feature type="transmembrane region" description="Helical" evidence="8">
    <location>
        <begin position="117"/>
        <end position="139"/>
    </location>
</feature>
<feature type="compositionally biased region" description="Basic and acidic residues" evidence="7">
    <location>
        <begin position="423"/>
        <end position="432"/>
    </location>
</feature>
<feature type="transmembrane region" description="Helical" evidence="8">
    <location>
        <begin position="660"/>
        <end position="678"/>
    </location>
</feature>
<keyword evidence="10" id="KW-1185">Reference proteome</keyword>
<dbReference type="InterPro" id="IPR004813">
    <property type="entry name" value="OPT"/>
</dbReference>
<gene>
    <name evidence="9" type="ORF">VTK73DRAFT_3299</name>
</gene>